<name>A0A1S2LCB7_9BACI</name>
<reference evidence="2 3" key="1">
    <citation type="submission" date="2016-10" db="EMBL/GenBank/DDBJ databases">
        <title>Draft genome sequences of four alkaliphilic bacteria belonging to the Anaerobacillus genus.</title>
        <authorList>
            <person name="Bassil N.M."/>
            <person name="Lloyd J.R."/>
        </authorList>
    </citation>
    <scope>NUCLEOTIDE SEQUENCE [LARGE SCALE GENOMIC DNA]</scope>
    <source>
        <strain evidence="2 3">DSM 15340</strain>
    </source>
</reference>
<evidence type="ECO:0000313" key="3">
    <source>
        <dbReference type="Proteomes" id="UP000180098"/>
    </source>
</evidence>
<keyword evidence="1" id="KW-1133">Transmembrane helix</keyword>
<evidence type="ECO:0000256" key="1">
    <source>
        <dbReference type="SAM" id="Phobius"/>
    </source>
</evidence>
<dbReference type="InterPro" id="IPR020203">
    <property type="entry name" value="YneK"/>
</dbReference>
<feature type="transmembrane region" description="Helical" evidence="1">
    <location>
        <begin position="6"/>
        <end position="29"/>
    </location>
</feature>
<keyword evidence="1" id="KW-0472">Membrane</keyword>
<dbReference type="OrthoDB" id="2399525at2"/>
<protein>
    <recommendedName>
        <fullName evidence="4">DUF2621 domain-containing protein</fullName>
    </recommendedName>
</protein>
<proteinExistence type="predicted"/>
<comment type="caution">
    <text evidence="2">The sequence shown here is derived from an EMBL/GenBank/DDBJ whole genome shotgun (WGS) entry which is preliminary data.</text>
</comment>
<dbReference type="Pfam" id="PF11084">
    <property type="entry name" value="DUF2621"/>
    <property type="match status" value="1"/>
</dbReference>
<accession>A0A1S2LCB7</accession>
<dbReference type="EMBL" id="MLQQ01000042">
    <property type="protein sequence ID" value="OIJ10006.1"/>
    <property type="molecule type" value="Genomic_DNA"/>
</dbReference>
<dbReference type="AlphaFoldDB" id="A0A1S2LCB7"/>
<dbReference type="Proteomes" id="UP000180098">
    <property type="component" value="Unassembled WGS sequence"/>
</dbReference>
<keyword evidence="1" id="KW-0812">Transmembrane</keyword>
<organism evidence="2 3">
    <name type="scientific">Anaerobacillus arseniciselenatis</name>
    <dbReference type="NCBI Taxonomy" id="85682"/>
    <lineage>
        <taxon>Bacteria</taxon>
        <taxon>Bacillati</taxon>
        <taxon>Bacillota</taxon>
        <taxon>Bacilli</taxon>
        <taxon>Bacillales</taxon>
        <taxon>Bacillaceae</taxon>
        <taxon>Anaerobacillus</taxon>
    </lineage>
</organism>
<gene>
    <name evidence="2" type="ORF">BKP35_16125</name>
</gene>
<evidence type="ECO:0000313" key="2">
    <source>
        <dbReference type="EMBL" id="OIJ10006.1"/>
    </source>
</evidence>
<keyword evidence="3" id="KW-1185">Reference proteome</keyword>
<dbReference type="RefSeq" id="WP_071314393.1">
    <property type="nucleotide sequence ID" value="NZ_MLQQ01000042.1"/>
</dbReference>
<sequence length="143" mass="17031">MPNEFFMWFMLLWSVFIFVLMCIGGYFMFRKFLKKMPKEDGKSILDWQDHYIEQTKHLWDEEGKLFLEELVEPVPSLFRDVARDKIKGKIGEVALAEKADVITRDLIIKGYCLGTPKRDHKFLIKKLSEKNIDKSSYNQYLQL</sequence>
<evidence type="ECO:0008006" key="4">
    <source>
        <dbReference type="Google" id="ProtNLM"/>
    </source>
</evidence>